<evidence type="ECO:0000259" key="2">
    <source>
        <dbReference type="Pfam" id="PF01757"/>
    </source>
</evidence>
<dbReference type="EMBL" id="BAABIC010000008">
    <property type="protein sequence ID" value="GAA4690526.1"/>
    <property type="molecule type" value="Genomic_DNA"/>
</dbReference>
<keyword evidence="1" id="KW-0472">Membrane</keyword>
<keyword evidence="1" id="KW-1133">Transmembrane helix</keyword>
<feature type="transmembrane region" description="Helical" evidence="1">
    <location>
        <begin position="213"/>
        <end position="234"/>
    </location>
</feature>
<dbReference type="Proteomes" id="UP001500325">
    <property type="component" value="Unassembled WGS sequence"/>
</dbReference>
<feature type="transmembrane region" description="Helical" evidence="1">
    <location>
        <begin position="323"/>
        <end position="342"/>
    </location>
</feature>
<keyword evidence="1" id="KW-0812">Transmembrane</keyword>
<dbReference type="PANTHER" id="PTHR36927">
    <property type="entry name" value="BLR4337 PROTEIN"/>
    <property type="match status" value="1"/>
</dbReference>
<dbReference type="PANTHER" id="PTHR36927:SF4">
    <property type="entry name" value="BLR5718 PROTEIN"/>
    <property type="match status" value="1"/>
</dbReference>
<feature type="transmembrane region" description="Helical" evidence="1">
    <location>
        <begin position="279"/>
        <end position="303"/>
    </location>
</feature>
<evidence type="ECO:0000256" key="1">
    <source>
        <dbReference type="SAM" id="Phobius"/>
    </source>
</evidence>
<feature type="transmembrane region" description="Helical" evidence="1">
    <location>
        <begin position="103"/>
        <end position="128"/>
    </location>
</feature>
<evidence type="ECO:0000313" key="4">
    <source>
        <dbReference type="Proteomes" id="UP001500325"/>
    </source>
</evidence>
<keyword evidence="3" id="KW-0808">Transferase</keyword>
<sequence length="396" mass="42273">MTTTGAPASRTRLAHLDDLKVLMVAWVIGGHALLGYSAVGGWAYDELNEVTFTPGVEIGLVAVLGPSGLFVIGLFFFVAGLLTERAIHRHGPGPYVRDRLVRLGLPWLLSALLIWPLSVWVASVTAGMQVSPWWVFTHRDPFLDAGSLWFALVLLVFSIAFAGWTALHGGPPAPSGPLTGWHLAGATAAIAVATVVVRLVFPARSGQIADLHLWQWPQCLGMFLLGVVAARRGWAVHIPDPIRRACGWITVGVLMALPVLAVASGLHDVARDDGPYLGGWTWQAAATAAVEALLVTCGSIAFVGLAERRLHGAGPRARRWSRAAFAAFVVQGPVLMVTAAALRPLPVPAEVKAPVVAVVAIVVCFWLGGLWREAARRRREDRRASAADDGAARDLQ</sequence>
<dbReference type="InterPro" id="IPR002656">
    <property type="entry name" value="Acyl_transf_3_dom"/>
</dbReference>
<keyword evidence="3" id="KW-0012">Acyltransferase</keyword>
<keyword evidence="4" id="KW-1185">Reference proteome</keyword>
<proteinExistence type="predicted"/>
<feature type="transmembrane region" description="Helical" evidence="1">
    <location>
        <begin position="56"/>
        <end position="82"/>
    </location>
</feature>
<dbReference type="InterPro" id="IPR050623">
    <property type="entry name" value="Glucan_succinyl_AcylTrfase"/>
</dbReference>
<reference evidence="4" key="1">
    <citation type="journal article" date="2019" name="Int. J. Syst. Evol. Microbiol.">
        <title>The Global Catalogue of Microorganisms (GCM) 10K type strain sequencing project: providing services to taxonomists for standard genome sequencing and annotation.</title>
        <authorList>
            <consortium name="The Broad Institute Genomics Platform"/>
            <consortium name="The Broad Institute Genome Sequencing Center for Infectious Disease"/>
            <person name="Wu L."/>
            <person name="Ma J."/>
        </authorList>
    </citation>
    <scope>NUCLEOTIDE SEQUENCE [LARGE SCALE GENOMIC DNA]</scope>
    <source>
        <strain evidence="4">JCM 18055</strain>
    </source>
</reference>
<organism evidence="3 4">
    <name type="scientific">Pseudonocardia yuanmonensis</name>
    <dbReference type="NCBI Taxonomy" id="1095914"/>
    <lineage>
        <taxon>Bacteria</taxon>
        <taxon>Bacillati</taxon>
        <taxon>Actinomycetota</taxon>
        <taxon>Actinomycetes</taxon>
        <taxon>Pseudonocardiales</taxon>
        <taxon>Pseudonocardiaceae</taxon>
        <taxon>Pseudonocardia</taxon>
    </lineage>
</organism>
<feature type="transmembrane region" description="Helical" evidence="1">
    <location>
        <begin position="21"/>
        <end position="44"/>
    </location>
</feature>
<comment type="caution">
    <text evidence="3">The sequence shown here is derived from an EMBL/GenBank/DDBJ whole genome shotgun (WGS) entry which is preliminary data.</text>
</comment>
<dbReference type="Pfam" id="PF01757">
    <property type="entry name" value="Acyl_transf_3"/>
    <property type="match status" value="1"/>
</dbReference>
<evidence type="ECO:0000313" key="3">
    <source>
        <dbReference type="EMBL" id="GAA4690526.1"/>
    </source>
</evidence>
<feature type="domain" description="Acyltransferase 3" evidence="2">
    <location>
        <begin position="16"/>
        <end position="367"/>
    </location>
</feature>
<feature type="transmembrane region" description="Helical" evidence="1">
    <location>
        <begin position="354"/>
        <end position="371"/>
    </location>
</feature>
<protein>
    <submittedName>
        <fullName evidence="3">Acyltransferase</fullName>
    </submittedName>
</protein>
<dbReference type="RefSeq" id="WP_345381001.1">
    <property type="nucleotide sequence ID" value="NZ_BAABIC010000008.1"/>
</dbReference>
<feature type="transmembrane region" description="Helical" evidence="1">
    <location>
        <begin position="179"/>
        <end position="201"/>
    </location>
</feature>
<name>A0ABP8WIM1_9PSEU</name>
<gene>
    <name evidence="3" type="ORF">GCM10023215_29070</name>
</gene>
<feature type="transmembrane region" description="Helical" evidence="1">
    <location>
        <begin position="148"/>
        <end position="167"/>
    </location>
</feature>
<accession>A0ABP8WIM1</accession>
<feature type="transmembrane region" description="Helical" evidence="1">
    <location>
        <begin position="246"/>
        <end position="267"/>
    </location>
</feature>
<dbReference type="GO" id="GO:0016746">
    <property type="term" value="F:acyltransferase activity"/>
    <property type="evidence" value="ECO:0007669"/>
    <property type="project" value="UniProtKB-KW"/>
</dbReference>